<evidence type="ECO:0000256" key="3">
    <source>
        <dbReference type="ARBA" id="ARBA00022741"/>
    </source>
</evidence>
<evidence type="ECO:0000256" key="2">
    <source>
        <dbReference type="ARBA" id="ARBA00022598"/>
    </source>
</evidence>
<evidence type="ECO:0000256" key="4">
    <source>
        <dbReference type="ARBA" id="ARBA00022840"/>
    </source>
</evidence>
<evidence type="ECO:0000256" key="7">
    <source>
        <dbReference type="ARBA" id="ARBA00033323"/>
    </source>
</evidence>
<comment type="caution">
    <text evidence="10">The sequence shown here is derived from an EMBL/GenBank/DDBJ whole genome shotgun (WGS) entry which is preliminary data.</text>
</comment>
<accession>A0A832YWT1</accession>
<keyword evidence="2 9" id="KW-0436">Ligase</keyword>
<comment type="catalytic activity">
    <reaction evidence="8">
        <text>tRNA(Tyr) + L-tyrosine + ATP = L-tyrosyl-tRNA(Tyr) + AMP + diphosphate + H(+)</text>
        <dbReference type="Rhea" id="RHEA:10220"/>
        <dbReference type="Rhea" id="RHEA-COMP:9706"/>
        <dbReference type="Rhea" id="RHEA-COMP:9707"/>
        <dbReference type="ChEBI" id="CHEBI:15378"/>
        <dbReference type="ChEBI" id="CHEBI:30616"/>
        <dbReference type="ChEBI" id="CHEBI:33019"/>
        <dbReference type="ChEBI" id="CHEBI:58315"/>
        <dbReference type="ChEBI" id="CHEBI:78442"/>
        <dbReference type="ChEBI" id="CHEBI:78536"/>
        <dbReference type="ChEBI" id="CHEBI:456215"/>
        <dbReference type="EC" id="6.1.1.1"/>
    </reaction>
</comment>
<keyword evidence="4 9" id="KW-0067">ATP-binding</keyword>
<dbReference type="SUPFAM" id="SSF52374">
    <property type="entry name" value="Nucleotidylyl transferase"/>
    <property type="match status" value="1"/>
</dbReference>
<dbReference type="AlphaFoldDB" id="A0A832YWT1"/>
<keyword evidence="6 9" id="KW-0030">Aminoacyl-tRNA synthetase</keyword>
<dbReference type="GO" id="GO:0004831">
    <property type="term" value="F:tyrosine-tRNA ligase activity"/>
    <property type="evidence" value="ECO:0007669"/>
    <property type="project" value="UniProtKB-EC"/>
</dbReference>
<dbReference type="Gene3D" id="1.10.240.10">
    <property type="entry name" value="Tyrosyl-Transfer RNA Synthetase"/>
    <property type="match status" value="1"/>
</dbReference>
<evidence type="ECO:0000313" key="11">
    <source>
        <dbReference type="Proteomes" id="UP000605805"/>
    </source>
</evidence>
<dbReference type="GO" id="GO:0005737">
    <property type="term" value="C:cytoplasm"/>
    <property type="evidence" value="ECO:0007669"/>
    <property type="project" value="TreeGrafter"/>
</dbReference>
<evidence type="ECO:0000256" key="1">
    <source>
        <dbReference type="ARBA" id="ARBA00013160"/>
    </source>
</evidence>
<dbReference type="InterPro" id="IPR050489">
    <property type="entry name" value="Tyr-tRNA_synthase"/>
</dbReference>
<dbReference type="InterPro" id="IPR002305">
    <property type="entry name" value="aa-tRNA-synth_Ic"/>
</dbReference>
<dbReference type="GO" id="GO:0005524">
    <property type="term" value="F:ATP binding"/>
    <property type="evidence" value="ECO:0007669"/>
    <property type="project" value="UniProtKB-KW"/>
</dbReference>
<reference evidence="10" key="1">
    <citation type="journal article" date="2020" name="ISME J.">
        <title>Gammaproteobacteria mediating utilization of methyl-, sulfur- and petroleum organic compounds in deep ocean hydrothermal plumes.</title>
        <authorList>
            <person name="Zhou Z."/>
            <person name="Liu Y."/>
            <person name="Pan J."/>
            <person name="Cron B.R."/>
            <person name="Toner B.M."/>
            <person name="Anantharaman K."/>
            <person name="Breier J.A."/>
            <person name="Dick G.J."/>
            <person name="Li M."/>
        </authorList>
    </citation>
    <scope>NUCLEOTIDE SEQUENCE</scope>
    <source>
        <strain evidence="10">SZUA-1435</strain>
    </source>
</reference>
<sequence length="165" mass="19004">EKLGWQKPIAIHTPLIPSLRGVGRMDVRGEVDEVMSQIKMSKSRPESAIFVLDSDEEIRRKIRAAYCPPRQVENNPIMAIAKYIVFARPKARLYIDRKPEYGGPVEFYSYEELEKAFIEGKLHPLDLKNAIADELIKIIKPIREALLSDPKTRSELELIMHHVSR</sequence>
<evidence type="ECO:0000256" key="5">
    <source>
        <dbReference type="ARBA" id="ARBA00022917"/>
    </source>
</evidence>
<dbReference type="PANTHER" id="PTHR46264:SF4">
    <property type="entry name" value="TYROSINE--TRNA LIGASE, CYTOPLASMIC"/>
    <property type="match status" value="1"/>
</dbReference>
<dbReference type="EC" id="6.1.1.1" evidence="1"/>
<evidence type="ECO:0000256" key="9">
    <source>
        <dbReference type="RuleBase" id="RU363036"/>
    </source>
</evidence>
<dbReference type="PANTHER" id="PTHR46264">
    <property type="entry name" value="TYROSINE-TRNA LIGASE"/>
    <property type="match status" value="1"/>
</dbReference>
<comment type="similarity">
    <text evidence="9">Belongs to the class-I aminoacyl-tRNA synthetase family.</text>
</comment>
<protein>
    <recommendedName>
        <fullName evidence="1">tyrosine--tRNA ligase</fullName>
        <ecNumber evidence="1">6.1.1.1</ecNumber>
    </recommendedName>
    <alternativeName>
        <fullName evidence="7">Tyrosyl-tRNA synthetase</fullName>
    </alternativeName>
</protein>
<proteinExistence type="inferred from homology"/>
<dbReference type="EMBL" id="DQTV01000005">
    <property type="protein sequence ID" value="HIP56473.1"/>
    <property type="molecule type" value="Genomic_DNA"/>
</dbReference>
<evidence type="ECO:0000256" key="8">
    <source>
        <dbReference type="ARBA" id="ARBA00048248"/>
    </source>
</evidence>
<dbReference type="GO" id="GO:0006437">
    <property type="term" value="P:tyrosyl-tRNA aminoacylation"/>
    <property type="evidence" value="ECO:0007669"/>
    <property type="project" value="TreeGrafter"/>
</dbReference>
<evidence type="ECO:0000313" key="10">
    <source>
        <dbReference type="EMBL" id="HIP56473.1"/>
    </source>
</evidence>
<dbReference type="Proteomes" id="UP000605805">
    <property type="component" value="Unassembled WGS sequence"/>
</dbReference>
<gene>
    <name evidence="10" type="ORF">EYH02_00135</name>
</gene>
<name>A0A832YWT1_9CREN</name>
<keyword evidence="3 9" id="KW-0547">Nucleotide-binding</keyword>
<evidence type="ECO:0000256" key="6">
    <source>
        <dbReference type="ARBA" id="ARBA00023146"/>
    </source>
</evidence>
<keyword evidence="5 9" id="KW-0648">Protein biosynthesis</keyword>
<feature type="non-terminal residue" evidence="10">
    <location>
        <position position="1"/>
    </location>
</feature>
<dbReference type="Pfam" id="PF00579">
    <property type="entry name" value="tRNA-synt_1b"/>
    <property type="match status" value="1"/>
</dbReference>
<organism evidence="10 11">
    <name type="scientific">Ignisphaera aggregans</name>
    <dbReference type="NCBI Taxonomy" id="334771"/>
    <lineage>
        <taxon>Archaea</taxon>
        <taxon>Thermoproteota</taxon>
        <taxon>Thermoprotei</taxon>
        <taxon>Desulfurococcales</taxon>
        <taxon>Desulfurococcaceae</taxon>
        <taxon>Ignisphaera</taxon>
    </lineage>
</organism>